<dbReference type="InterPro" id="IPR001117">
    <property type="entry name" value="Cu-oxidase_2nd"/>
</dbReference>
<reference evidence="4 5" key="1">
    <citation type="submission" date="2018-06" db="EMBL/GenBank/DDBJ databases">
        <authorList>
            <consortium name="Pathogen Informatics"/>
            <person name="Doyle S."/>
        </authorList>
    </citation>
    <scope>NUCLEOTIDE SEQUENCE [LARGE SCALE GENOMIC DNA]</scope>
    <source>
        <strain evidence="4 5">NCTC12722</strain>
    </source>
</reference>
<dbReference type="PANTHER" id="PTHR11709:SF2">
    <property type="entry name" value="MULTICOPPER OXIDASE LPR1"/>
    <property type="match status" value="1"/>
</dbReference>
<gene>
    <name evidence="4" type="ORF">NCTC12722_01983</name>
</gene>
<sequence>MRPLSFSYPRRRFLGALAGAAVSPALVAPGRAQTLPARKPGSPIALRFAPQSLYLHTEGTATPVWQLGDGLPATRFSGSPPLRIAFTNDTVQPVAMTFHGLDGAASMEPLLAQPPLAPHGGTAAYDLPSQPGTFLIDPRLLSGDDDRPALPRVLVIEGGETFGADRDDVLLIEDWKIGADGVAQVAGRDSGNVPSLYTINRRITHDITVRPNERVRLRLVNGCQRSVIALKFVDCAITVVSVDSQPAESFVARDGQIVLAPGSRVDALLDATQPVGTRNDILLHDGTKPMPISHVVTSFSAPSRAKPLTPPVASPPPPSRIDLKNAQRVDLSLERGQWLPAIAFDPTLPPVFRTTANRTVVLAITNPPGASAATFHLHGHHFRLLDRLDDGWKPYWLDTLAFNPGQTQRIAFNAAFPGKWLMQCMGTKWNSPRRLGWYEVG</sequence>
<protein>
    <submittedName>
        <fullName evidence="4">Laccase</fullName>
    </submittedName>
</protein>
<dbReference type="InterPro" id="IPR011706">
    <property type="entry name" value="Cu-oxidase_C"/>
</dbReference>
<dbReference type="Pfam" id="PF00394">
    <property type="entry name" value="Cu-oxidase"/>
    <property type="match status" value="1"/>
</dbReference>
<evidence type="ECO:0000313" key="4">
    <source>
        <dbReference type="EMBL" id="SUU84783.1"/>
    </source>
</evidence>
<dbReference type="Pfam" id="PF07731">
    <property type="entry name" value="Cu-oxidase_2"/>
    <property type="match status" value="1"/>
</dbReference>
<proteinExistence type="predicted"/>
<keyword evidence="1" id="KW-0732">Signal</keyword>
<dbReference type="InterPro" id="IPR008972">
    <property type="entry name" value="Cupredoxin"/>
</dbReference>
<dbReference type="PROSITE" id="PS51318">
    <property type="entry name" value="TAT"/>
    <property type="match status" value="1"/>
</dbReference>
<dbReference type="GO" id="GO:0005507">
    <property type="term" value="F:copper ion binding"/>
    <property type="evidence" value="ECO:0007669"/>
    <property type="project" value="InterPro"/>
</dbReference>
<dbReference type="SUPFAM" id="SSF49503">
    <property type="entry name" value="Cupredoxins"/>
    <property type="match status" value="2"/>
</dbReference>
<dbReference type="GO" id="GO:0030288">
    <property type="term" value="C:outer membrane-bounded periplasmic space"/>
    <property type="evidence" value="ECO:0007669"/>
    <property type="project" value="TreeGrafter"/>
</dbReference>
<dbReference type="GO" id="GO:0016491">
    <property type="term" value="F:oxidoreductase activity"/>
    <property type="evidence" value="ECO:0007669"/>
    <property type="project" value="InterPro"/>
</dbReference>
<dbReference type="EMBL" id="UIGB01000001">
    <property type="protein sequence ID" value="SUU84783.1"/>
    <property type="molecule type" value="Genomic_DNA"/>
</dbReference>
<feature type="chain" id="PRO_5016905105" evidence="1">
    <location>
        <begin position="28"/>
        <end position="441"/>
    </location>
</feature>
<feature type="domain" description="Plastocyanin-like" evidence="3">
    <location>
        <begin position="347"/>
        <end position="424"/>
    </location>
</feature>
<dbReference type="InterPro" id="IPR006311">
    <property type="entry name" value="TAT_signal"/>
</dbReference>
<dbReference type="InterPro" id="IPR045087">
    <property type="entry name" value="Cu-oxidase_fam"/>
</dbReference>
<feature type="signal peptide" evidence="1">
    <location>
        <begin position="1"/>
        <end position="27"/>
    </location>
</feature>
<dbReference type="PANTHER" id="PTHR11709">
    <property type="entry name" value="MULTI-COPPER OXIDASE"/>
    <property type="match status" value="1"/>
</dbReference>
<feature type="domain" description="Plastocyanin-like" evidence="2">
    <location>
        <begin position="169"/>
        <end position="276"/>
    </location>
</feature>
<name>A0A380W8J4_AFIFE</name>
<dbReference type="AlphaFoldDB" id="A0A380W8J4"/>
<dbReference type="Proteomes" id="UP000254343">
    <property type="component" value="Unassembled WGS sequence"/>
</dbReference>
<accession>A0A380W8J4</accession>
<dbReference type="OrthoDB" id="9757546at2"/>
<dbReference type="Gene3D" id="2.60.40.420">
    <property type="entry name" value="Cupredoxins - blue copper proteins"/>
    <property type="match status" value="2"/>
</dbReference>
<dbReference type="CDD" id="cd13885">
    <property type="entry name" value="CuRO_2_CumA_like"/>
    <property type="match status" value="1"/>
</dbReference>
<evidence type="ECO:0000313" key="5">
    <source>
        <dbReference type="Proteomes" id="UP000254343"/>
    </source>
</evidence>
<evidence type="ECO:0000259" key="3">
    <source>
        <dbReference type="Pfam" id="PF07731"/>
    </source>
</evidence>
<evidence type="ECO:0000259" key="2">
    <source>
        <dbReference type="Pfam" id="PF00394"/>
    </source>
</evidence>
<evidence type="ECO:0000256" key="1">
    <source>
        <dbReference type="SAM" id="SignalP"/>
    </source>
</evidence>
<organism evidence="4 5">
    <name type="scientific">Afipia felis</name>
    <name type="common">Cat scratch disease bacillus</name>
    <dbReference type="NCBI Taxonomy" id="1035"/>
    <lineage>
        <taxon>Bacteria</taxon>
        <taxon>Pseudomonadati</taxon>
        <taxon>Pseudomonadota</taxon>
        <taxon>Alphaproteobacteria</taxon>
        <taxon>Hyphomicrobiales</taxon>
        <taxon>Nitrobacteraceae</taxon>
        <taxon>Afipia</taxon>
    </lineage>
</organism>